<evidence type="ECO:0000313" key="4">
    <source>
        <dbReference type="Proteomes" id="UP000198341"/>
    </source>
</evidence>
<dbReference type="Proteomes" id="UP000198341">
    <property type="component" value="Chromosome 17"/>
</dbReference>
<dbReference type="InterPro" id="IPR036282">
    <property type="entry name" value="Glutathione-S-Trfase_C_sf"/>
</dbReference>
<dbReference type="InterPro" id="IPR010987">
    <property type="entry name" value="Glutathione-S-Trfase_C-like"/>
</dbReference>
<dbReference type="InterPro" id="IPR050213">
    <property type="entry name" value="GST_superfamily"/>
</dbReference>
<dbReference type="InterPro" id="IPR004045">
    <property type="entry name" value="Glutathione_S-Trfase_N"/>
</dbReference>
<dbReference type="SUPFAM" id="SSF52833">
    <property type="entry name" value="Thioredoxin-like"/>
    <property type="match status" value="1"/>
</dbReference>
<proteinExistence type="predicted"/>
<evidence type="ECO:0008006" key="5">
    <source>
        <dbReference type="Google" id="ProtNLM"/>
    </source>
</evidence>
<dbReference type="Gene3D" id="1.20.1050.10">
    <property type="match status" value="1"/>
</dbReference>
<sequence length="287" mass="33917">MRAHLHDSKDLWSTTLHQTLLCNCIEGEDDESDCAFHFQYMPMRNRIEVPRMLCEARKCKYALELVGFVPWGSDVKTTTPYGKTPTLKNYDKTKTKDLAHEKPIARYLASKLQLFGRDEDERAKIDEVYEQHWSTLRNNGLTHQGENFDMDQLLAITDREIDETPRFQDMRRVNSFSPSQRSLASLRVFDEILLQNQSMYLVGDALSLCDIALFETAYELFREESADFDIGERFNLKYLERFLAHIEDEHPTLREYMKSARRVPRYKRPGYVYINEQVKYWTSFYAT</sequence>
<dbReference type="GeneID" id="19011039"/>
<keyword evidence="4" id="KW-1185">Reference proteome</keyword>
<dbReference type="OrthoDB" id="422574at2759"/>
<dbReference type="RefSeq" id="XP_007508274.1">
    <property type="nucleotide sequence ID" value="XM_007508212.1"/>
</dbReference>
<dbReference type="Pfam" id="PF14497">
    <property type="entry name" value="GST_C_3"/>
    <property type="match status" value="1"/>
</dbReference>
<evidence type="ECO:0000313" key="3">
    <source>
        <dbReference type="EMBL" id="CCO20378.1"/>
    </source>
</evidence>
<dbReference type="AlphaFoldDB" id="K8FDD9"/>
<gene>
    <name evidence="3" type="ordered locus">Bathy17g02310</name>
</gene>
<feature type="domain" description="GST N-terminal" evidence="1">
    <location>
        <begin position="34"/>
        <end position="116"/>
    </location>
</feature>
<organism evidence="3 4">
    <name type="scientific">Bathycoccus prasinos</name>
    <dbReference type="NCBI Taxonomy" id="41875"/>
    <lineage>
        <taxon>Eukaryota</taxon>
        <taxon>Viridiplantae</taxon>
        <taxon>Chlorophyta</taxon>
        <taxon>Mamiellophyceae</taxon>
        <taxon>Mamiellales</taxon>
        <taxon>Bathycoccaceae</taxon>
        <taxon>Bathycoccus</taxon>
    </lineage>
</organism>
<dbReference type="EMBL" id="FO082262">
    <property type="protein sequence ID" value="CCO20378.1"/>
    <property type="molecule type" value="Genomic_DNA"/>
</dbReference>
<dbReference type="PROSITE" id="PS50404">
    <property type="entry name" value="GST_NTER"/>
    <property type="match status" value="1"/>
</dbReference>
<dbReference type="GO" id="GO:0006749">
    <property type="term" value="P:glutathione metabolic process"/>
    <property type="evidence" value="ECO:0007669"/>
    <property type="project" value="TreeGrafter"/>
</dbReference>
<evidence type="ECO:0000259" key="1">
    <source>
        <dbReference type="PROSITE" id="PS50404"/>
    </source>
</evidence>
<dbReference type="InterPro" id="IPR004046">
    <property type="entry name" value="GST_C"/>
</dbReference>
<dbReference type="InterPro" id="IPR036249">
    <property type="entry name" value="Thioredoxin-like_sf"/>
</dbReference>
<name>K8FDD9_9CHLO</name>
<dbReference type="GO" id="GO:0004364">
    <property type="term" value="F:glutathione transferase activity"/>
    <property type="evidence" value="ECO:0007669"/>
    <property type="project" value="TreeGrafter"/>
</dbReference>
<protein>
    <recommendedName>
        <fullName evidence="5">Glutathione S-transferase</fullName>
    </recommendedName>
</protein>
<feature type="domain" description="GST C-terminal" evidence="2">
    <location>
        <begin position="118"/>
        <end position="266"/>
    </location>
</feature>
<reference evidence="3 4" key="1">
    <citation type="submission" date="2011-10" db="EMBL/GenBank/DDBJ databases">
        <authorList>
            <person name="Genoscope - CEA"/>
        </authorList>
    </citation>
    <scope>NUCLEOTIDE SEQUENCE [LARGE SCALE GENOMIC DNA]</scope>
    <source>
        <strain evidence="3 4">RCC 1105</strain>
    </source>
</reference>
<dbReference type="PANTHER" id="PTHR11571">
    <property type="entry name" value="GLUTATHIONE S-TRANSFERASE"/>
    <property type="match status" value="1"/>
</dbReference>
<dbReference type="Gene3D" id="3.40.30.10">
    <property type="entry name" value="Glutaredoxin"/>
    <property type="match status" value="1"/>
</dbReference>
<dbReference type="STRING" id="41875.K8FDD9"/>
<dbReference type="eggNOG" id="KOG1695">
    <property type="taxonomic scope" value="Eukaryota"/>
</dbReference>
<evidence type="ECO:0000259" key="2">
    <source>
        <dbReference type="PROSITE" id="PS50405"/>
    </source>
</evidence>
<dbReference type="KEGG" id="bpg:Bathy17g02310"/>
<dbReference type="PROSITE" id="PS50405">
    <property type="entry name" value="GST_CTER"/>
    <property type="match status" value="1"/>
</dbReference>
<dbReference type="SUPFAM" id="SSF47616">
    <property type="entry name" value="GST C-terminal domain-like"/>
    <property type="match status" value="1"/>
</dbReference>
<accession>K8FDD9</accession>